<dbReference type="EMBL" id="JAJLJH010000008">
    <property type="protein sequence ID" value="MCK9688366.1"/>
    <property type="molecule type" value="Genomic_DNA"/>
</dbReference>
<organism evidence="9 10">
    <name type="scientific">Scleromatobacter humisilvae</name>
    <dbReference type="NCBI Taxonomy" id="2897159"/>
    <lineage>
        <taxon>Bacteria</taxon>
        <taxon>Pseudomonadati</taxon>
        <taxon>Pseudomonadota</taxon>
        <taxon>Betaproteobacteria</taxon>
        <taxon>Burkholderiales</taxon>
        <taxon>Sphaerotilaceae</taxon>
        <taxon>Scleromatobacter</taxon>
    </lineage>
</organism>
<reference evidence="9" key="1">
    <citation type="submission" date="2021-11" db="EMBL/GenBank/DDBJ databases">
        <title>BS-T2-15 a new species belonging to the Comamonadaceae family isolated from the soil of a French oak forest.</title>
        <authorList>
            <person name="Mieszkin S."/>
            <person name="Alain K."/>
        </authorList>
    </citation>
    <scope>NUCLEOTIDE SEQUENCE</scope>
    <source>
        <strain evidence="9">BS-T2-15</strain>
    </source>
</reference>
<keyword evidence="5 8" id="KW-1133">Transmembrane helix</keyword>
<evidence type="ECO:0000313" key="10">
    <source>
        <dbReference type="Proteomes" id="UP001139353"/>
    </source>
</evidence>
<sequence>MIWILMVALVCSSVAMLFVVTQAERLAHWFDDHDLSGPQKMHVKAVPRVGGIGILAGVCGGLAAAAWMHGALGSGILLMLACMVPAFGSGIWEDFTKSISPRRRMVALALSGLLGVLLLGGKFTHTGWQAFDDMLMSNGLLWLGAVGAVFAVTGVSNSVNIVDGMNGLASGCTMMMNLSLAYIAWRVGDELVFSVALATAGATLGFFLWNYPRGLVFLGDGGAYLLGFIVAELGILLTTRHPQVSMVAPLLLVAYPVFETLFTMYRRRFIHQRSMTQPDGSHLHTLIYRRLKRGPVDESGVRGSTRGNSGTSPYLWLLNAVAVVPATIWWGNTPALALSLAVFVLAYLDVYWRIARFRSPKWMGARRESAPPAESFNKS</sequence>
<evidence type="ECO:0000313" key="9">
    <source>
        <dbReference type="EMBL" id="MCK9688366.1"/>
    </source>
</evidence>
<keyword evidence="4 8" id="KW-0812">Transmembrane</keyword>
<keyword evidence="2" id="KW-1003">Cell membrane</keyword>
<feature type="transmembrane region" description="Helical" evidence="8">
    <location>
        <begin position="135"/>
        <end position="155"/>
    </location>
</feature>
<keyword evidence="3" id="KW-0808">Transferase</keyword>
<gene>
    <name evidence="9" type="ORF">LPC04_21880</name>
</gene>
<proteinExistence type="predicted"/>
<evidence type="ECO:0000256" key="1">
    <source>
        <dbReference type="ARBA" id="ARBA00004651"/>
    </source>
</evidence>
<dbReference type="PANTHER" id="PTHR22926">
    <property type="entry name" value="PHOSPHO-N-ACETYLMURAMOYL-PENTAPEPTIDE-TRANSFERASE"/>
    <property type="match status" value="1"/>
</dbReference>
<dbReference type="InterPro" id="IPR000715">
    <property type="entry name" value="Glycosyl_transferase_4"/>
</dbReference>
<keyword evidence="6 8" id="KW-0472">Membrane</keyword>
<name>A0A9X2C269_9BURK</name>
<dbReference type="GO" id="GO:0046872">
    <property type="term" value="F:metal ion binding"/>
    <property type="evidence" value="ECO:0007669"/>
    <property type="project" value="UniProtKB-KW"/>
</dbReference>
<evidence type="ECO:0000256" key="8">
    <source>
        <dbReference type="SAM" id="Phobius"/>
    </source>
</evidence>
<dbReference type="PANTHER" id="PTHR22926:SF3">
    <property type="entry name" value="UNDECAPRENYL-PHOSPHATE ALPHA-N-ACETYLGLUCOSAMINYL 1-PHOSPHATE TRANSFERASE"/>
    <property type="match status" value="1"/>
</dbReference>
<keyword evidence="7" id="KW-0479">Metal-binding</keyword>
<feature type="transmembrane region" description="Helical" evidence="8">
    <location>
        <begin position="221"/>
        <end position="238"/>
    </location>
</feature>
<comment type="caution">
    <text evidence="9">The sequence shown here is derived from an EMBL/GenBank/DDBJ whole genome shotgun (WGS) entry which is preliminary data.</text>
</comment>
<feature type="transmembrane region" description="Helical" evidence="8">
    <location>
        <begin position="104"/>
        <end position="123"/>
    </location>
</feature>
<accession>A0A9X2C269</accession>
<feature type="transmembrane region" description="Helical" evidence="8">
    <location>
        <begin position="191"/>
        <end position="209"/>
    </location>
</feature>
<dbReference type="RefSeq" id="WP_275684408.1">
    <property type="nucleotide sequence ID" value="NZ_JAJLJH010000008.1"/>
</dbReference>
<feature type="transmembrane region" description="Helical" evidence="8">
    <location>
        <begin position="314"/>
        <end position="330"/>
    </location>
</feature>
<dbReference type="GO" id="GO:0005886">
    <property type="term" value="C:plasma membrane"/>
    <property type="evidence" value="ECO:0007669"/>
    <property type="project" value="UniProtKB-SubCell"/>
</dbReference>
<keyword evidence="7" id="KW-0460">Magnesium</keyword>
<dbReference type="Pfam" id="PF00953">
    <property type="entry name" value="Glycos_transf_4"/>
    <property type="match status" value="1"/>
</dbReference>
<dbReference type="GO" id="GO:0044038">
    <property type="term" value="P:cell wall macromolecule biosynthetic process"/>
    <property type="evidence" value="ECO:0007669"/>
    <property type="project" value="TreeGrafter"/>
</dbReference>
<dbReference type="GO" id="GO:0016780">
    <property type="term" value="F:phosphotransferase activity, for other substituted phosphate groups"/>
    <property type="evidence" value="ECO:0007669"/>
    <property type="project" value="InterPro"/>
</dbReference>
<feature type="binding site" evidence="7">
    <location>
        <position position="220"/>
    </location>
    <ligand>
        <name>Mg(2+)</name>
        <dbReference type="ChEBI" id="CHEBI:18420"/>
    </ligand>
</feature>
<evidence type="ECO:0000256" key="6">
    <source>
        <dbReference type="ARBA" id="ARBA00023136"/>
    </source>
</evidence>
<comment type="subcellular location">
    <subcellularLocation>
        <location evidence="1">Cell membrane</location>
        <topology evidence="1">Multi-pass membrane protein</topology>
    </subcellularLocation>
</comment>
<protein>
    <submittedName>
        <fullName evidence="9">Glycosyltransferase</fullName>
    </submittedName>
</protein>
<evidence type="ECO:0000256" key="5">
    <source>
        <dbReference type="ARBA" id="ARBA00022989"/>
    </source>
</evidence>
<evidence type="ECO:0000256" key="2">
    <source>
        <dbReference type="ARBA" id="ARBA00022475"/>
    </source>
</evidence>
<evidence type="ECO:0000256" key="4">
    <source>
        <dbReference type="ARBA" id="ARBA00022692"/>
    </source>
</evidence>
<dbReference type="AlphaFoldDB" id="A0A9X2C269"/>
<evidence type="ECO:0000256" key="7">
    <source>
        <dbReference type="PIRSR" id="PIRSR600715-1"/>
    </source>
</evidence>
<dbReference type="GO" id="GO:0071555">
    <property type="term" value="P:cell wall organization"/>
    <property type="evidence" value="ECO:0007669"/>
    <property type="project" value="TreeGrafter"/>
</dbReference>
<keyword evidence="10" id="KW-1185">Reference proteome</keyword>
<comment type="cofactor">
    <cofactor evidence="7">
        <name>Mg(2+)</name>
        <dbReference type="ChEBI" id="CHEBI:18420"/>
    </cofactor>
</comment>
<feature type="transmembrane region" description="Helical" evidence="8">
    <location>
        <begin position="244"/>
        <end position="265"/>
    </location>
</feature>
<feature type="transmembrane region" description="Helical" evidence="8">
    <location>
        <begin position="336"/>
        <end position="354"/>
    </location>
</feature>
<dbReference type="CDD" id="cd06912">
    <property type="entry name" value="GT_MraY_like"/>
    <property type="match status" value="1"/>
</dbReference>
<dbReference type="Proteomes" id="UP001139353">
    <property type="component" value="Unassembled WGS sequence"/>
</dbReference>
<dbReference type="GO" id="GO:0009103">
    <property type="term" value="P:lipopolysaccharide biosynthetic process"/>
    <property type="evidence" value="ECO:0007669"/>
    <property type="project" value="TreeGrafter"/>
</dbReference>
<evidence type="ECO:0000256" key="3">
    <source>
        <dbReference type="ARBA" id="ARBA00022679"/>
    </source>
</evidence>
<feature type="transmembrane region" description="Helical" evidence="8">
    <location>
        <begin position="167"/>
        <end position="185"/>
    </location>
</feature>
<feature type="transmembrane region" description="Helical" evidence="8">
    <location>
        <begin position="71"/>
        <end position="92"/>
    </location>
</feature>
<feature type="binding site" evidence="7">
    <location>
        <position position="160"/>
    </location>
    <ligand>
        <name>Mg(2+)</name>
        <dbReference type="ChEBI" id="CHEBI:18420"/>
    </ligand>
</feature>